<accession>M1QI25</accession>
<sequence>MIFFDFDFDFDFNIYFSIKLEKNLEIIFQSLSILPCSPFLLMRQVGYVSGQTSNLRFTGEIYQEHGKARGA</sequence>
<dbReference type="KEGG" id="mmaz:MmTuc01_1227"/>
<proteinExistence type="predicted"/>
<dbReference type="HOGENOM" id="CLU_2730418_0_0_2"/>
<dbReference type="AlphaFoldDB" id="M1QI25"/>
<name>M1QI25_METMZ</name>
<dbReference type="BioCyc" id="MMAZ1236903:G139K-1172-MONOMER"/>
<dbReference type="EMBL" id="CP004144">
    <property type="protein sequence ID" value="AGF96614.1"/>
    <property type="molecule type" value="Genomic_DNA"/>
</dbReference>
<protein>
    <submittedName>
        <fullName evidence="1">Uncharacterized protein</fullName>
    </submittedName>
</protein>
<reference evidence="1 2" key="1">
    <citation type="journal article" date="2013" name="Genome Announc.">
        <title>Complete Genome of a Methanosarcina mazei Strain Isolated from Sediment Samples from an Amazonian Flooded Area.</title>
        <authorList>
            <person name="Assis das Gracas D."/>
            <person name="Thiago Juca Ramos R."/>
            <person name="Vieira Araujo A.C."/>
            <person name="Zahlouth R."/>
            <person name="Ribeiro Carneiro A."/>
            <person name="Souza Lopes T."/>
            <person name="Azevedo Barauna R."/>
            <person name="Azevedo V."/>
            <person name="Cruz Schneider M.P."/>
            <person name="Pellizari V.H."/>
            <person name="Silva A."/>
        </authorList>
    </citation>
    <scope>NUCLEOTIDE SEQUENCE [LARGE SCALE GENOMIC DNA]</scope>
    <source>
        <strain evidence="1 2">Tuc01</strain>
    </source>
</reference>
<evidence type="ECO:0000313" key="1">
    <source>
        <dbReference type="EMBL" id="AGF96614.1"/>
    </source>
</evidence>
<organism evidence="1 2">
    <name type="scientific">Methanosarcina mazei Tuc01</name>
    <dbReference type="NCBI Taxonomy" id="1236903"/>
    <lineage>
        <taxon>Archaea</taxon>
        <taxon>Methanobacteriati</taxon>
        <taxon>Methanobacteriota</taxon>
        <taxon>Stenosarchaea group</taxon>
        <taxon>Methanomicrobia</taxon>
        <taxon>Methanosarcinales</taxon>
        <taxon>Methanosarcinaceae</taxon>
        <taxon>Methanosarcina</taxon>
    </lineage>
</organism>
<evidence type="ECO:0000313" key="2">
    <source>
        <dbReference type="Proteomes" id="UP000011718"/>
    </source>
</evidence>
<gene>
    <name evidence="1" type="ORF">MmTuc01_1227</name>
</gene>
<dbReference type="Proteomes" id="UP000011718">
    <property type="component" value="Chromosome"/>
</dbReference>